<evidence type="ECO:0000256" key="3">
    <source>
        <dbReference type="ARBA" id="ARBA00023080"/>
    </source>
</evidence>
<evidence type="ECO:0000256" key="1">
    <source>
        <dbReference type="ARBA" id="ARBA00001968"/>
    </source>
</evidence>
<evidence type="ECO:0000313" key="5">
    <source>
        <dbReference type="EMBL" id="SQH24079.1"/>
    </source>
</evidence>
<keyword evidence="2 4" id="KW-0378">Hydrolase</keyword>
<proteinExistence type="inferred from homology"/>
<feature type="site" description="Important for substrate specificity" evidence="4">
    <location>
        <position position="152"/>
    </location>
</feature>
<dbReference type="Proteomes" id="UP000248598">
    <property type="component" value="Chromosome 1"/>
</dbReference>
<comment type="cofactor">
    <cofactor evidence="1 4">
        <name>a divalent metal cation</name>
        <dbReference type="ChEBI" id="CHEBI:60240"/>
    </cofactor>
</comment>
<dbReference type="AlphaFoldDB" id="A0AAX2J1M7"/>
<dbReference type="PANTHER" id="PTHR43213">
    <property type="entry name" value="BIFUNCTIONAL DTTP/UTP PYROPHOSPHATASE/METHYLTRANSFERASE PROTEIN-RELATED"/>
    <property type="match status" value="1"/>
</dbReference>
<dbReference type="Gene3D" id="3.90.950.10">
    <property type="match status" value="1"/>
</dbReference>
<dbReference type="EMBL" id="LS483426">
    <property type="protein sequence ID" value="SQH24079.1"/>
    <property type="molecule type" value="Genomic_DNA"/>
</dbReference>
<protein>
    <recommendedName>
        <fullName evidence="4">dTTP/UTP pyrophosphatase</fullName>
        <shortName evidence="4">dTTPase/UTPase</shortName>
        <ecNumber evidence="4">3.6.1.9</ecNumber>
    </recommendedName>
    <alternativeName>
        <fullName evidence="4">Nucleoside triphosphate pyrophosphatase</fullName>
    </alternativeName>
    <alternativeName>
        <fullName evidence="4">Nucleotide pyrophosphatase</fullName>
        <shortName evidence="4">Nucleotide PPase</shortName>
    </alternativeName>
</protein>
<dbReference type="GO" id="GO:0009117">
    <property type="term" value="P:nucleotide metabolic process"/>
    <property type="evidence" value="ECO:0007669"/>
    <property type="project" value="UniProtKB-KW"/>
</dbReference>
<dbReference type="SUPFAM" id="SSF52972">
    <property type="entry name" value="ITPase-like"/>
    <property type="match status" value="1"/>
</dbReference>
<evidence type="ECO:0000313" key="6">
    <source>
        <dbReference type="Proteomes" id="UP000248598"/>
    </source>
</evidence>
<comment type="catalytic activity">
    <reaction evidence="4">
        <text>UTP + H2O = UMP + diphosphate + H(+)</text>
        <dbReference type="Rhea" id="RHEA:29395"/>
        <dbReference type="ChEBI" id="CHEBI:15377"/>
        <dbReference type="ChEBI" id="CHEBI:15378"/>
        <dbReference type="ChEBI" id="CHEBI:33019"/>
        <dbReference type="ChEBI" id="CHEBI:46398"/>
        <dbReference type="ChEBI" id="CHEBI:57865"/>
        <dbReference type="EC" id="3.6.1.9"/>
    </reaction>
</comment>
<gene>
    <name evidence="5" type="primary">yhdE</name>
    <name evidence="5" type="ORF">NCTC10529_00229</name>
</gene>
<organism evidence="5 6">
    <name type="scientific">Kingella kingae</name>
    <dbReference type="NCBI Taxonomy" id="504"/>
    <lineage>
        <taxon>Bacteria</taxon>
        <taxon>Pseudomonadati</taxon>
        <taxon>Pseudomonadota</taxon>
        <taxon>Betaproteobacteria</taxon>
        <taxon>Neisseriales</taxon>
        <taxon>Neisseriaceae</taxon>
        <taxon>Kingella</taxon>
    </lineage>
</organism>
<dbReference type="InterPro" id="IPR003697">
    <property type="entry name" value="Maf-like"/>
</dbReference>
<feature type="active site" description="Proton acceptor" evidence="4">
    <location>
        <position position="69"/>
    </location>
</feature>
<name>A0AAX2J1M7_KINKI</name>
<comment type="caution">
    <text evidence="4">Lacks conserved residue(s) required for the propagation of feature annotation.</text>
</comment>
<sequence>MTTLILASGSPRRREILENLGYTVCRLPADIDETPRHNESPHDYVLRLACEKNRTIAATRQDLPIVSADTSVVLSNEILGKPESTEHAEQMLLQLSGKAHQVLTGVCVSWQGKELSVVQANEVFFKPLSTQEIRQYIATGEPMDKAGAYGIQGLASVFISHLLGSFSGIMGLPVFETVQMLRECGVGLPALDCAI</sequence>
<dbReference type="InterPro" id="IPR029001">
    <property type="entry name" value="ITPase-like_fam"/>
</dbReference>
<dbReference type="GO" id="GO:0005737">
    <property type="term" value="C:cytoplasm"/>
    <property type="evidence" value="ECO:0007669"/>
    <property type="project" value="UniProtKB-SubCell"/>
</dbReference>
<comment type="catalytic activity">
    <reaction evidence="4">
        <text>dTTP + H2O = dTMP + diphosphate + H(+)</text>
        <dbReference type="Rhea" id="RHEA:28534"/>
        <dbReference type="ChEBI" id="CHEBI:15377"/>
        <dbReference type="ChEBI" id="CHEBI:15378"/>
        <dbReference type="ChEBI" id="CHEBI:33019"/>
        <dbReference type="ChEBI" id="CHEBI:37568"/>
        <dbReference type="ChEBI" id="CHEBI:63528"/>
        <dbReference type="EC" id="3.6.1.9"/>
    </reaction>
</comment>
<dbReference type="Pfam" id="PF02545">
    <property type="entry name" value="Maf"/>
    <property type="match status" value="1"/>
</dbReference>
<dbReference type="CDD" id="cd00555">
    <property type="entry name" value="Maf"/>
    <property type="match status" value="1"/>
</dbReference>
<dbReference type="NCBIfam" id="TIGR00172">
    <property type="entry name" value="maf"/>
    <property type="match status" value="1"/>
</dbReference>
<keyword evidence="3 4" id="KW-0546">Nucleotide metabolism</keyword>
<evidence type="ECO:0000256" key="2">
    <source>
        <dbReference type="ARBA" id="ARBA00022801"/>
    </source>
</evidence>
<dbReference type="RefSeq" id="WP_003788304.1">
    <property type="nucleotide sequence ID" value="NZ_CP091518.1"/>
</dbReference>
<comment type="subcellular location">
    <subcellularLocation>
        <location evidence="4">Cytoplasm</location>
    </subcellularLocation>
</comment>
<dbReference type="EC" id="3.6.1.9" evidence="4"/>
<reference evidence="5 6" key="1">
    <citation type="submission" date="2018-06" db="EMBL/GenBank/DDBJ databases">
        <authorList>
            <consortium name="Pathogen Informatics"/>
            <person name="Doyle S."/>
        </authorList>
    </citation>
    <scope>NUCLEOTIDE SEQUENCE [LARGE SCALE GENOMIC DNA]</scope>
    <source>
        <strain evidence="5 6">NCTC10529</strain>
    </source>
</reference>
<comment type="function">
    <text evidence="4">Nucleoside triphosphate pyrophosphatase that hydrolyzes dTTP and UTP. May have a dual role in cell division arrest and in preventing the incorporation of modified nucleotides into cellular nucleic acids.</text>
</comment>
<keyword evidence="4" id="KW-0963">Cytoplasm</keyword>
<dbReference type="GeneID" id="93261552"/>
<dbReference type="PIRSF" id="PIRSF006305">
    <property type="entry name" value="Maf"/>
    <property type="match status" value="1"/>
</dbReference>
<comment type="similarity">
    <text evidence="4">Belongs to the Maf family. YhdE subfamily.</text>
</comment>
<dbReference type="GO" id="GO:0047429">
    <property type="term" value="F:nucleoside triphosphate diphosphatase activity"/>
    <property type="evidence" value="ECO:0007669"/>
    <property type="project" value="UniProtKB-EC"/>
</dbReference>
<feature type="site" description="Important for substrate specificity" evidence="4">
    <location>
        <position position="12"/>
    </location>
</feature>
<dbReference type="HAMAP" id="MF_00528">
    <property type="entry name" value="Maf"/>
    <property type="match status" value="1"/>
</dbReference>
<dbReference type="PANTHER" id="PTHR43213:SF5">
    <property type="entry name" value="BIFUNCTIONAL DTTP_UTP PYROPHOSPHATASE_METHYLTRANSFERASE PROTEIN-RELATED"/>
    <property type="match status" value="1"/>
</dbReference>
<evidence type="ECO:0000256" key="4">
    <source>
        <dbReference type="HAMAP-Rule" id="MF_00528"/>
    </source>
</evidence>
<accession>A0AAX2J1M7</accession>
<feature type="site" description="Important for substrate specificity" evidence="4">
    <location>
        <position position="70"/>
    </location>
</feature>